<dbReference type="EMBL" id="LJIJ01005533">
    <property type="protein sequence ID" value="ODM87344.1"/>
    <property type="molecule type" value="Genomic_DNA"/>
</dbReference>
<proteinExistence type="predicted"/>
<evidence type="ECO:0000313" key="1">
    <source>
        <dbReference type="EMBL" id="ODM87344.1"/>
    </source>
</evidence>
<dbReference type="Proteomes" id="UP000094527">
    <property type="component" value="Unassembled WGS sequence"/>
</dbReference>
<comment type="caution">
    <text evidence="1">The sequence shown here is derived from an EMBL/GenBank/DDBJ whole genome shotgun (WGS) entry which is preliminary data.</text>
</comment>
<dbReference type="AlphaFoldDB" id="A0A1D2M331"/>
<accession>A0A1D2M331</accession>
<organism evidence="1 2">
    <name type="scientific">Orchesella cincta</name>
    <name type="common">Springtail</name>
    <name type="synonym">Podura cincta</name>
    <dbReference type="NCBI Taxonomy" id="48709"/>
    <lineage>
        <taxon>Eukaryota</taxon>
        <taxon>Metazoa</taxon>
        <taxon>Ecdysozoa</taxon>
        <taxon>Arthropoda</taxon>
        <taxon>Hexapoda</taxon>
        <taxon>Collembola</taxon>
        <taxon>Entomobryomorpha</taxon>
        <taxon>Entomobryoidea</taxon>
        <taxon>Orchesellidae</taxon>
        <taxon>Orchesellinae</taxon>
        <taxon>Orchesella</taxon>
    </lineage>
</organism>
<sequence>MSIRLHSHCQNDVEFPCHKCFLSGGLKAFLELCIVYGSTQQGRSKIALELLEFAHEKQISDSKEDQVDRCEKPDDWLSLNEGLQLFLFSMKLESQGYSDLKKKAVKAINQATGVEAVFSFPRLMESNPKCVTEFVCSCLEFEDVTRDEFH</sequence>
<name>A0A1D2M331_ORCCI</name>
<protein>
    <submittedName>
        <fullName evidence="1">Uncharacterized protein</fullName>
    </submittedName>
</protein>
<reference evidence="1 2" key="1">
    <citation type="journal article" date="2016" name="Genome Biol. Evol.">
        <title>Gene Family Evolution Reflects Adaptation to Soil Environmental Stressors in the Genome of the Collembolan Orchesella cincta.</title>
        <authorList>
            <person name="Faddeeva-Vakhrusheva A."/>
            <person name="Derks M.F."/>
            <person name="Anvar S.Y."/>
            <person name="Agamennone V."/>
            <person name="Suring W."/>
            <person name="Smit S."/>
            <person name="van Straalen N.M."/>
            <person name="Roelofs D."/>
        </authorList>
    </citation>
    <scope>NUCLEOTIDE SEQUENCE [LARGE SCALE GENOMIC DNA]</scope>
    <source>
        <tissue evidence="1">Mixed pool</tissue>
    </source>
</reference>
<keyword evidence="2" id="KW-1185">Reference proteome</keyword>
<evidence type="ECO:0000313" key="2">
    <source>
        <dbReference type="Proteomes" id="UP000094527"/>
    </source>
</evidence>
<gene>
    <name evidence="1" type="ORF">Ocin01_19338</name>
</gene>